<evidence type="ECO:0000313" key="3">
    <source>
        <dbReference type="Proteomes" id="UP001550850"/>
    </source>
</evidence>
<dbReference type="SMART" id="SM00530">
    <property type="entry name" value="HTH_XRE"/>
    <property type="match status" value="1"/>
</dbReference>
<dbReference type="Gene3D" id="3.30.450.180">
    <property type="match status" value="1"/>
</dbReference>
<dbReference type="SUPFAM" id="SSF47413">
    <property type="entry name" value="lambda repressor-like DNA-binding domains"/>
    <property type="match status" value="1"/>
</dbReference>
<dbReference type="EMBL" id="JBEZUR010000034">
    <property type="protein sequence ID" value="MEU3556488.1"/>
    <property type="molecule type" value="Genomic_DNA"/>
</dbReference>
<dbReference type="PROSITE" id="PS50943">
    <property type="entry name" value="HTH_CROC1"/>
    <property type="match status" value="1"/>
</dbReference>
<dbReference type="PANTHER" id="PTHR35010">
    <property type="entry name" value="BLL4672 PROTEIN-RELATED"/>
    <property type="match status" value="1"/>
</dbReference>
<name>A0ABV2YL81_9ACTN</name>
<reference evidence="2 3" key="1">
    <citation type="submission" date="2024-06" db="EMBL/GenBank/DDBJ databases">
        <title>The Natural Products Discovery Center: Release of the First 8490 Sequenced Strains for Exploring Actinobacteria Biosynthetic Diversity.</title>
        <authorList>
            <person name="Kalkreuter E."/>
            <person name="Kautsar S.A."/>
            <person name="Yang D."/>
            <person name="Bader C.D."/>
            <person name="Teijaro C.N."/>
            <person name="Fluegel L."/>
            <person name="Davis C.M."/>
            <person name="Simpson J.R."/>
            <person name="Lauterbach L."/>
            <person name="Steele A.D."/>
            <person name="Gui C."/>
            <person name="Meng S."/>
            <person name="Li G."/>
            <person name="Viehrig K."/>
            <person name="Ye F."/>
            <person name="Su P."/>
            <person name="Kiefer A.F."/>
            <person name="Nichols A."/>
            <person name="Cepeda A.J."/>
            <person name="Yan W."/>
            <person name="Fan B."/>
            <person name="Jiang Y."/>
            <person name="Adhikari A."/>
            <person name="Zheng C.-J."/>
            <person name="Schuster L."/>
            <person name="Cowan T.M."/>
            <person name="Smanski M.J."/>
            <person name="Chevrette M.G."/>
            <person name="De Carvalho L.P.S."/>
            <person name="Shen B."/>
        </authorList>
    </citation>
    <scope>NUCLEOTIDE SEQUENCE [LARGE SCALE GENOMIC DNA]</scope>
    <source>
        <strain evidence="2 3">NPDC038104</strain>
    </source>
</reference>
<gene>
    <name evidence="2" type="ORF">AB0E65_20095</name>
</gene>
<dbReference type="Pfam" id="PF13560">
    <property type="entry name" value="HTH_31"/>
    <property type="match status" value="1"/>
</dbReference>
<feature type="domain" description="HTH cro/C1-type" evidence="1">
    <location>
        <begin position="42"/>
        <end position="89"/>
    </location>
</feature>
<keyword evidence="3" id="KW-1185">Reference proteome</keyword>
<comment type="caution">
    <text evidence="2">The sequence shown here is derived from an EMBL/GenBank/DDBJ whole genome shotgun (WGS) entry which is preliminary data.</text>
</comment>
<evidence type="ECO:0000313" key="2">
    <source>
        <dbReference type="EMBL" id="MEU3556488.1"/>
    </source>
</evidence>
<dbReference type="InterPro" id="IPR001387">
    <property type="entry name" value="Cro/C1-type_HTH"/>
</dbReference>
<protein>
    <submittedName>
        <fullName evidence="2">Helix-turn-helix transcriptional regulator</fullName>
    </submittedName>
</protein>
<dbReference type="Pfam" id="PF17765">
    <property type="entry name" value="MLTR_LBD"/>
    <property type="match status" value="1"/>
</dbReference>
<organism evidence="2 3">
    <name type="scientific">Streptomyces fragilis</name>
    <dbReference type="NCBI Taxonomy" id="67301"/>
    <lineage>
        <taxon>Bacteria</taxon>
        <taxon>Bacillati</taxon>
        <taxon>Actinomycetota</taxon>
        <taxon>Actinomycetes</taxon>
        <taxon>Kitasatosporales</taxon>
        <taxon>Streptomycetaceae</taxon>
        <taxon>Streptomyces</taxon>
    </lineage>
</organism>
<proteinExistence type="predicted"/>
<accession>A0ABV2YL81</accession>
<evidence type="ECO:0000259" key="1">
    <source>
        <dbReference type="PROSITE" id="PS50943"/>
    </source>
</evidence>
<sequence length="287" mass="31273">MSSRTEHDKGAGGLGHFLRTRRAAVTPEAAGLTTWGARRVPGLRREELAQLAGISVNYYTRLEQGQSVNAGDAVVEALARALRLDADERAHLFALVRPVPAARRPDPVESPGQGAVRLLASMPTVPALLLGRRNDVLAWNPLGHALLAGHLDPAAPDDPDARPNLLRMLFLDAHTRELYRDWDEEAALAVSSLRYSAAHRPDDRPLAELIGELSIRSQEFAALWARHDVRLCSSGTKRLHHPHVGRLELHYEVLHLPDGDGRRLLTHTAEPGSASADALSLLCRGTG</sequence>
<dbReference type="PANTHER" id="PTHR35010:SF2">
    <property type="entry name" value="BLL4672 PROTEIN"/>
    <property type="match status" value="1"/>
</dbReference>
<dbReference type="Proteomes" id="UP001550850">
    <property type="component" value="Unassembled WGS sequence"/>
</dbReference>
<dbReference type="RefSeq" id="WP_108957209.1">
    <property type="nucleotide sequence ID" value="NZ_BEVZ01000012.1"/>
</dbReference>
<dbReference type="CDD" id="cd00093">
    <property type="entry name" value="HTH_XRE"/>
    <property type="match status" value="1"/>
</dbReference>
<dbReference type="InterPro" id="IPR041413">
    <property type="entry name" value="MLTR_LBD"/>
</dbReference>
<dbReference type="Gene3D" id="1.10.260.40">
    <property type="entry name" value="lambda repressor-like DNA-binding domains"/>
    <property type="match status" value="1"/>
</dbReference>
<dbReference type="InterPro" id="IPR010982">
    <property type="entry name" value="Lambda_DNA-bd_dom_sf"/>
</dbReference>